<feature type="compositionally biased region" description="Basic and acidic residues" evidence="1">
    <location>
        <begin position="141"/>
        <end position="156"/>
    </location>
</feature>
<feature type="region of interest" description="Disordered" evidence="1">
    <location>
        <begin position="1"/>
        <end position="20"/>
    </location>
</feature>
<feature type="non-terminal residue" evidence="2">
    <location>
        <position position="232"/>
    </location>
</feature>
<proteinExistence type="predicted"/>
<dbReference type="Proteomes" id="UP000077266">
    <property type="component" value="Unassembled WGS sequence"/>
</dbReference>
<evidence type="ECO:0000256" key="1">
    <source>
        <dbReference type="SAM" id="MobiDB-lite"/>
    </source>
</evidence>
<feature type="compositionally biased region" description="Low complexity" evidence="1">
    <location>
        <begin position="1"/>
        <end position="14"/>
    </location>
</feature>
<protein>
    <submittedName>
        <fullName evidence="2">Uncharacterized protein</fullName>
    </submittedName>
</protein>
<accession>A0A166MET7</accession>
<name>A0A166MET7_EXIGL</name>
<gene>
    <name evidence="2" type="ORF">EXIGLDRAFT_693540</name>
</gene>
<dbReference type="STRING" id="1314781.A0A166MET7"/>
<dbReference type="EMBL" id="KV427309">
    <property type="protein sequence ID" value="KZV77951.1"/>
    <property type="molecule type" value="Genomic_DNA"/>
</dbReference>
<feature type="compositionally biased region" description="Basic and acidic residues" evidence="1">
    <location>
        <begin position="212"/>
        <end position="223"/>
    </location>
</feature>
<dbReference type="InParanoid" id="A0A166MET7"/>
<keyword evidence="3" id="KW-1185">Reference proteome</keyword>
<dbReference type="OrthoDB" id="2649303at2759"/>
<evidence type="ECO:0000313" key="2">
    <source>
        <dbReference type="EMBL" id="KZV77951.1"/>
    </source>
</evidence>
<sequence>MPPKRAAASPTSPKAAKRARPSLTMLATTLSLPVIPATPSHPDALALVRVEPNHSPAFPGLPDPPNALDSLRTESYDIACAITQGQMNDVQTGKTYAGRWRAFLVWWEEFMDEHCTQDPTFVRIPPFPITVTKVVHYLSHEHSRERKKGGRSEDGTQRYLEGTSVGKETIIRDIAALEHLRLATQDRFPNDIEAHTKLHDDDRICKIQAAAKHDEPKRIEKSQLLKASGTSQ</sequence>
<feature type="region of interest" description="Disordered" evidence="1">
    <location>
        <begin position="141"/>
        <end position="161"/>
    </location>
</feature>
<dbReference type="AlphaFoldDB" id="A0A166MET7"/>
<organism evidence="2 3">
    <name type="scientific">Exidia glandulosa HHB12029</name>
    <dbReference type="NCBI Taxonomy" id="1314781"/>
    <lineage>
        <taxon>Eukaryota</taxon>
        <taxon>Fungi</taxon>
        <taxon>Dikarya</taxon>
        <taxon>Basidiomycota</taxon>
        <taxon>Agaricomycotina</taxon>
        <taxon>Agaricomycetes</taxon>
        <taxon>Auriculariales</taxon>
        <taxon>Exidiaceae</taxon>
        <taxon>Exidia</taxon>
    </lineage>
</organism>
<feature type="region of interest" description="Disordered" evidence="1">
    <location>
        <begin position="212"/>
        <end position="232"/>
    </location>
</feature>
<evidence type="ECO:0000313" key="3">
    <source>
        <dbReference type="Proteomes" id="UP000077266"/>
    </source>
</evidence>
<reference evidence="2 3" key="1">
    <citation type="journal article" date="2016" name="Mol. Biol. Evol.">
        <title>Comparative Genomics of Early-Diverging Mushroom-Forming Fungi Provides Insights into the Origins of Lignocellulose Decay Capabilities.</title>
        <authorList>
            <person name="Nagy L.G."/>
            <person name="Riley R."/>
            <person name="Tritt A."/>
            <person name="Adam C."/>
            <person name="Daum C."/>
            <person name="Floudas D."/>
            <person name="Sun H."/>
            <person name="Yadav J.S."/>
            <person name="Pangilinan J."/>
            <person name="Larsson K.H."/>
            <person name="Matsuura K."/>
            <person name="Barry K."/>
            <person name="Labutti K."/>
            <person name="Kuo R."/>
            <person name="Ohm R.A."/>
            <person name="Bhattacharya S.S."/>
            <person name="Shirouzu T."/>
            <person name="Yoshinaga Y."/>
            <person name="Martin F.M."/>
            <person name="Grigoriev I.V."/>
            <person name="Hibbett D.S."/>
        </authorList>
    </citation>
    <scope>NUCLEOTIDE SEQUENCE [LARGE SCALE GENOMIC DNA]</scope>
    <source>
        <strain evidence="2 3">HHB12029</strain>
    </source>
</reference>